<dbReference type="InterPro" id="IPR046521">
    <property type="entry name" value="DUF6698"/>
</dbReference>
<dbReference type="OMA" id="WRREICA"/>
<evidence type="ECO:0000313" key="2">
    <source>
        <dbReference type="EMBL" id="CDO74154.1"/>
    </source>
</evidence>
<proteinExistence type="predicted"/>
<dbReference type="AlphaFoldDB" id="A0A060SPJ5"/>
<feature type="compositionally biased region" description="Basic and acidic residues" evidence="1">
    <location>
        <begin position="90"/>
        <end position="104"/>
    </location>
</feature>
<dbReference type="EMBL" id="CCBP010000125">
    <property type="protein sequence ID" value="CDO74154.1"/>
    <property type="molecule type" value="Genomic_DNA"/>
</dbReference>
<dbReference type="Pfam" id="PF20414">
    <property type="entry name" value="DUF6698"/>
    <property type="match status" value="1"/>
</dbReference>
<gene>
    <name evidence="2" type="ORF">BN946_scf185043.g205</name>
</gene>
<comment type="caution">
    <text evidence="2">The sequence shown here is derived from an EMBL/GenBank/DDBJ whole genome shotgun (WGS) entry which is preliminary data.</text>
</comment>
<feature type="compositionally biased region" description="Low complexity" evidence="1">
    <location>
        <begin position="30"/>
        <end position="42"/>
    </location>
</feature>
<evidence type="ECO:0000256" key="1">
    <source>
        <dbReference type="SAM" id="MobiDB-lite"/>
    </source>
</evidence>
<feature type="region of interest" description="Disordered" evidence="1">
    <location>
        <begin position="1"/>
        <end position="104"/>
    </location>
</feature>
<protein>
    <submittedName>
        <fullName evidence="2">Uncharacterized protein</fullName>
    </submittedName>
</protein>
<feature type="compositionally biased region" description="Acidic residues" evidence="1">
    <location>
        <begin position="458"/>
        <end position="482"/>
    </location>
</feature>
<evidence type="ECO:0000313" key="3">
    <source>
        <dbReference type="Proteomes" id="UP000029665"/>
    </source>
</evidence>
<dbReference type="Proteomes" id="UP000029665">
    <property type="component" value="Unassembled WGS sequence"/>
</dbReference>
<dbReference type="OrthoDB" id="2751948at2759"/>
<reference evidence="2" key="1">
    <citation type="submission" date="2014-01" db="EMBL/GenBank/DDBJ databases">
        <title>The genome of the white-rot fungus Pycnoporus cinnabarinus: a basidiomycete model with a versatile arsenal for lignocellulosic biomass breakdown.</title>
        <authorList>
            <person name="Levasseur A."/>
            <person name="Lomascolo A."/>
            <person name="Ruiz-Duenas F.J."/>
            <person name="Uzan E."/>
            <person name="Piumi F."/>
            <person name="Kues U."/>
            <person name="Ram A.F.J."/>
            <person name="Murat C."/>
            <person name="Haon M."/>
            <person name="Benoit I."/>
            <person name="Arfi Y."/>
            <person name="Chevret D."/>
            <person name="Drula E."/>
            <person name="Kwon M.J."/>
            <person name="Gouret P."/>
            <person name="Lesage-Meessen L."/>
            <person name="Lombard V."/>
            <person name="Mariette J."/>
            <person name="Noirot C."/>
            <person name="Park J."/>
            <person name="Patyshakuliyeva A."/>
            <person name="Wieneger R.A.B."/>
            <person name="Wosten H.A.B."/>
            <person name="Martin F."/>
            <person name="Coutinho P.M."/>
            <person name="de Vries R."/>
            <person name="Martinez A.T."/>
            <person name="Klopp C."/>
            <person name="Pontarotti P."/>
            <person name="Henrissat B."/>
            <person name="Record E."/>
        </authorList>
    </citation>
    <scope>NUCLEOTIDE SEQUENCE [LARGE SCALE GENOMIC DNA]</scope>
    <source>
        <strain evidence="2">BRFM137</strain>
    </source>
</reference>
<keyword evidence="3" id="KW-1185">Reference proteome</keyword>
<feature type="region of interest" description="Disordered" evidence="1">
    <location>
        <begin position="451"/>
        <end position="508"/>
    </location>
</feature>
<dbReference type="HOGENOM" id="CLU_597358_0_0_1"/>
<organism evidence="2 3">
    <name type="scientific">Pycnoporus cinnabarinus</name>
    <name type="common">Cinnabar-red polypore</name>
    <name type="synonym">Trametes cinnabarina</name>
    <dbReference type="NCBI Taxonomy" id="5643"/>
    <lineage>
        <taxon>Eukaryota</taxon>
        <taxon>Fungi</taxon>
        <taxon>Dikarya</taxon>
        <taxon>Basidiomycota</taxon>
        <taxon>Agaricomycotina</taxon>
        <taxon>Agaricomycetes</taxon>
        <taxon>Polyporales</taxon>
        <taxon>Polyporaceae</taxon>
        <taxon>Trametes</taxon>
    </lineage>
</organism>
<name>A0A060SPJ5_PYCCI</name>
<accession>A0A060SPJ5</accession>
<sequence length="508" mass="57576">MAPSGFPGLARVSGGQKRSHTAAFLNDHYSSSPVQSTPSSKQSAKKASSKSEQRQRTQAQKKPKVLAAKPRKEPSPEPEPEPSPSPELSEQTRDDTPEDMPDHDPRVIRAYKALDPRAQMITRHAGNFEHLYQAARLLPRLVGAYVDYDAVISKGLARYGTYSSHDPDYVAREFNEYWEVRCYFRIIKNNFPGFVNAQDYLCYDPDLTAQVTSFMTSVAGKARSDDAGRVRRYIHAIARWDDPKLQQKSERGFNHTITGRLLCPVTLLGKFDEDPPTFCRGLRDLTADREWVTGDNWPSFLYDMQEHEPGQVKTGLLKSKLLLYCYKLIFTGPASALPELAPGGHNKAKGKPPVINKFETPSESITIYAIIYIACLTRHALNTHSDWADDDGDFKGIIFVRTLLTTAIRDPEWRREICAWYKRRVLDQPDGREPPPNRQTAYSMMMREAIHEPQSQYDQEEPEQPEEQEADSSPAEGDDRDDSEVQQHPDDDGEDSVENPEERETAES</sequence>
<dbReference type="STRING" id="5643.A0A060SPJ5"/>